<feature type="non-terminal residue" evidence="1">
    <location>
        <position position="1"/>
    </location>
</feature>
<dbReference type="PANTHER" id="PTHR46788:SF1">
    <property type="entry name" value="EF-HAND CALCIUM-BINDING DOMAIN-CONTAINING PROTEIN 5"/>
    <property type="match status" value="1"/>
</dbReference>
<accession>A0A851J4K7</accession>
<evidence type="ECO:0000313" key="2">
    <source>
        <dbReference type="Proteomes" id="UP000660704"/>
    </source>
</evidence>
<evidence type="ECO:0000313" key="1">
    <source>
        <dbReference type="EMBL" id="NXB72586.1"/>
    </source>
</evidence>
<protein>
    <submittedName>
        <fullName evidence="1">EFCB5 protein</fullName>
    </submittedName>
</protein>
<comment type="caution">
    <text evidence="1">The sequence shown here is derived from an EMBL/GenBank/DDBJ whole genome shotgun (WGS) entry which is preliminary data.</text>
</comment>
<feature type="non-terminal residue" evidence="1">
    <location>
        <position position="532"/>
    </location>
</feature>
<dbReference type="PANTHER" id="PTHR46788">
    <property type="entry name" value="EF-HAND CALCIUM-BINDING DOMAIN-CONTAINING PROTEIN 5"/>
    <property type="match status" value="1"/>
</dbReference>
<sequence>LTLPQFVQLMDNFGGEDISLPTVKRFIAFIKGEYKQTKEEKMEQLEKVHHMSHVAQRKQLLEALFEKWDSSACGSLELEEVVAVLSTFQGGMGKEALMKAKEQLCSRYPQLSRVGKLSPKALQTFLELMASKFPGKEDETIDNLVRFLTPSVEQSHTESLQSSARRKWLQDIQQAAETSGTSMEPVYKAVMRALSCHDILALLDMEAQGDNKRISAYIALLEEDQLSPEQGQVCLRYVACTADDAPHVLNQVLHRDMKGVSFAAIDQGKPIYVPEVQLHGNIHFWNSDCPVEERKGSLLVLPLYDAHWRAFGILGLDTLQDQCQKSIFLTHEITFYEGVCHAFSKAYHHICTQENVLQVAATALDWLYPRTPSIHAVATYLVAPGKDKNYALYKVITTDNNGQKEIHSSPVVLLREENLLRDYLFKCKDSSEATLISVYGEHHIAVPLHDLSRQTLSIFDISIGQHKKLPPQEQKDLQKMLKMAQAACSEILQRSLEGTQPTQVLEAECVANMRHAGILFHRFMLQELRECV</sequence>
<organism evidence="1 2">
    <name type="scientific">Donacobius atricapilla</name>
    <dbReference type="NCBI Taxonomy" id="237420"/>
    <lineage>
        <taxon>Eukaryota</taxon>
        <taxon>Metazoa</taxon>
        <taxon>Chordata</taxon>
        <taxon>Craniata</taxon>
        <taxon>Vertebrata</taxon>
        <taxon>Euteleostomi</taxon>
        <taxon>Archelosauria</taxon>
        <taxon>Archosauria</taxon>
        <taxon>Dinosauria</taxon>
        <taxon>Saurischia</taxon>
        <taxon>Theropoda</taxon>
        <taxon>Coelurosauria</taxon>
        <taxon>Aves</taxon>
        <taxon>Neognathae</taxon>
        <taxon>Neoaves</taxon>
        <taxon>Telluraves</taxon>
        <taxon>Australaves</taxon>
        <taxon>Passeriformes</taxon>
        <taxon>Mimidae</taxon>
        <taxon>Donacobius</taxon>
    </lineage>
</organism>
<gene>
    <name evidence="1" type="primary">Efcab5</name>
    <name evidence="1" type="ORF">DONATR_R04633</name>
</gene>
<name>A0A851J4K7_9PASS</name>
<dbReference type="SUPFAM" id="SSF55781">
    <property type="entry name" value="GAF domain-like"/>
    <property type="match status" value="1"/>
</dbReference>
<dbReference type="AlphaFoldDB" id="A0A851J4K7"/>
<keyword evidence="2" id="KW-1185">Reference proteome</keyword>
<reference evidence="1" key="1">
    <citation type="submission" date="2019-09" db="EMBL/GenBank/DDBJ databases">
        <title>Bird 10,000 Genomes (B10K) Project - Family phase.</title>
        <authorList>
            <person name="Zhang G."/>
        </authorList>
    </citation>
    <scope>NUCLEOTIDE SEQUENCE</scope>
    <source>
        <strain evidence="1">B10K-DU-001-63</strain>
        <tissue evidence="1">Muscle</tissue>
    </source>
</reference>
<dbReference type="EMBL" id="WBMY01004779">
    <property type="protein sequence ID" value="NXB72586.1"/>
    <property type="molecule type" value="Genomic_DNA"/>
</dbReference>
<proteinExistence type="predicted"/>
<dbReference type="Proteomes" id="UP000660704">
    <property type="component" value="Unassembled WGS sequence"/>
</dbReference>